<dbReference type="EMBL" id="CAJHJT010000001">
    <property type="protein sequence ID" value="CAD6995207.1"/>
    <property type="molecule type" value="Genomic_DNA"/>
</dbReference>
<evidence type="ECO:0000313" key="2">
    <source>
        <dbReference type="Proteomes" id="UP000606786"/>
    </source>
</evidence>
<dbReference type="OrthoDB" id="8382742at2759"/>
<gene>
    <name evidence="1" type="ORF">CCAP1982_LOCUS3926</name>
</gene>
<protein>
    <submittedName>
        <fullName evidence="1">(Mediterranean fruit fly) hypothetical protein</fullName>
    </submittedName>
</protein>
<evidence type="ECO:0000313" key="1">
    <source>
        <dbReference type="EMBL" id="CAD6995207.1"/>
    </source>
</evidence>
<accession>A0A811UB95</accession>
<keyword evidence="2" id="KW-1185">Reference proteome</keyword>
<reference evidence="1" key="1">
    <citation type="submission" date="2020-11" db="EMBL/GenBank/DDBJ databases">
        <authorList>
            <person name="Whitehead M."/>
        </authorList>
    </citation>
    <scope>NUCLEOTIDE SEQUENCE</scope>
    <source>
        <strain evidence="1">EGII</strain>
    </source>
</reference>
<dbReference type="Proteomes" id="UP000606786">
    <property type="component" value="Unassembled WGS sequence"/>
</dbReference>
<dbReference type="AlphaFoldDB" id="A0A811UB95"/>
<name>A0A811UB95_CERCA</name>
<organism evidence="1 2">
    <name type="scientific">Ceratitis capitata</name>
    <name type="common">Mediterranean fruit fly</name>
    <name type="synonym">Tephritis capitata</name>
    <dbReference type="NCBI Taxonomy" id="7213"/>
    <lineage>
        <taxon>Eukaryota</taxon>
        <taxon>Metazoa</taxon>
        <taxon>Ecdysozoa</taxon>
        <taxon>Arthropoda</taxon>
        <taxon>Hexapoda</taxon>
        <taxon>Insecta</taxon>
        <taxon>Pterygota</taxon>
        <taxon>Neoptera</taxon>
        <taxon>Endopterygota</taxon>
        <taxon>Diptera</taxon>
        <taxon>Brachycera</taxon>
        <taxon>Muscomorpha</taxon>
        <taxon>Tephritoidea</taxon>
        <taxon>Tephritidae</taxon>
        <taxon>Ceratitis</taxon>
        <taxon>Ceratitis</taxon>
    </lineage>
</organism>
<comment type="caution">
    <text evidence="1">The sequence shown here is derived from an EMBL/GenBank/DDBJ whole genome shotgun (WGS) entry which is preliminary data.</text>
</comment>
<proteinExistence type="predicted"/>
<sequence length="131" mass="15345">MNGREVKTGQNSKELSSNLGIYMPIFIGTVEHIREYNDIEMRFFDCCLHIIRHAELKNRAQLDYFHDLRKHLFLRIADFEGPVLEVEARKMMQASKEEVRKCIRNTNVVDINFHTQPLMKGLLPIDNNNNG</sequence>